<accession>A0A1J8Q7U2</accession>
<feature type="region of interest" description="Disordered" evidence="1">
    <location>
        <begin position="79"/>
        <end position="150"/>
    </location>
</feature>
<dbReference type="OrthoDB" id="2669067at2759"/>
<protein>
    <submittedName>
        <fullName evidence="2">Uncharacterized protein</fullName>
    </submittedName>
</protein>
<keyword evidence="3" id="KW-1185">Reference proteome</keyword>
<dbReference type="AlphaFoldDB" id="A0A1J8Q7U2"/>
<dbReference type="EMBL" id="LVVM01002171">
    <property type="protein sequence ID" value="OJA17101.1"/>
    <property type="molecule type" value="Genomic_DNA"/>
</dbReference>
<gene>
    <name evidence="2" type="ORF">AZE42_11285</name>
</gene>
<sequence length="150" mass="16374">MSSTPATSPEQVLAKKCLDIVEAFRRSIISKSVACIDLTHLIELEADDSTPEGIALIAAPYLSMLDQWQEEINRAARAPGVAAATRDQPESSETGDYQGIPTREIGNESDSGDEGGQPTRKRCKLDIFERSTRDGRKKDRNESITNVLPG</sequence>
<evidence type="ECO:0000256" key="1">
    <source>
        <dbReference type="SAM" id="MobiDB-lite"/>
    </source>
</evidence>
<name>A0A1J8Q7U2_9AGAM</name>
<dbReference type="Proteomes" id="UP000183567">
    <property type="component" value="Unassembled WGS sequence"/>
</dbReference>
<comment type="caution">
    <text evidence="2">The sequence shown here is derived from an EMBL/GenBank/DDBJ whole genome shotgun (WGS) entry which is preliminary data.</text>
</comment>
<feature type="compositionally biased region" description="Basic and acidic residues" evidence="1">
    <location>
        <begin position="124"/>
        <end position="142"/>
    </location>
</feature>
<evidence type="ECO:0000313" key="3">
    <source>
        <dbReference type="Proteomes" id="UP000183567"/>
    </source>
</evidence>
<reference evidence="2 3" key="1">
    <citation type="submission" date="2016-03" db="EMBL/GenBank/DDBJ databases">
        <title>Comparative genomics of the ectomycorrhizal sister species Rhizopogon vinicolor and Rhizopogon vesiculosus (Basidiomycota: Boletales) reveals a divergence of the mating type B locus.</title>
        <authorList>
            <person name="Mujic A.B."/>
            <person name="Kuo A."/>
            <person name="Tritt A."/>
            <person name="Lipzen A."/>
            <person name="Chen C."/>
            <person name="Johnson J."/>
            <person name="Sharma A."/>
            <person name="Barry K."/>
            <person name="Grigoriev I.V."/>
            <person name="Spatafora J.W."/>
        </authorList>
    </citation>
    <scope>NUCLEOTIDE SEQUENCE [LARGE SCALE GENOMIC DNA]</scope>
    <source>
        <strain evidence="2 3">AM-OR11-056</strain>
    </source>
</reference>
<organism evidence="2 3">
    <name type="scientific">Rhizopogon vesiculosus</name>
    <dbReference type="NCBI Taxonomy" id="180088"/>
    <lineage>
        <taxon>Eukaryota</taxon>
        <taxon>Fungi</taxon>
        <taxon>Dikarya</taxon>
        <taxon>Basidiomycota</taxon>
        <taxon>Agaricomycotina</taxon>
        <taxon>Agaricomycetes</taxon>
        <taxon>Agaricomycetidae</taxon>
        <taxon>Boletales</taxon>
        <taxon>Suillineae</taxon>
        <taxon>Rhizopogonaceae</taxon>
        <taxon>Rhizopogon</taxon>
    </lineage>
</organism>
<evidence type="ECO:0000313" key="2">
    <source>
        <dbReference type="EMBL" id="OJA17101.1"/>
    </source>
</evidence>
<proteinExistence type="predicted"/>